<name>A0AB39XF70_9BRAD</name>
<dbReference type="AlphaFoldDB" id="A0AB39XF70"/>
<accession>A0AB39XF70</accession>
<sequence length="109" mass="12819">MTKAGFEELKGDLPAYRKYRMLATIIGFALQEIYLAIDLQKDKHWEQTVRVFLSMFKHYFSSEADFPAALQQCLDPRFWAFMRDTVHVHEHPSAKMVVAERELVGLQRK</sequence>
<dbReference type="RefSeq" id="WP_369720063.1">
    <property type="nucleotide sequence ID" value="NZ_CP165734.1"/>
</dbReference>
<reference evidence="1" key="1">
    <citation type="submission" date="2024-08" db="EMBL/GenBank/DDBJ databases">
        <authorList>
            <person name="Chaddad Z."/>
            <person name="Lamrabet M."/>
            <person name="Bouhnik O."/>
            <person name="Alami S."/>
            <person name="Wipf D."/>
            <person name="Courty P.E."/>
            <person name="Missbah El Idrissi M."/>
        </authorList>
    </citation>
    <scope>NUCLEOTIDE SEQUENCE</scope>
    <source>
        <strain evidence="1">LLZ17</strain>
    </source>
</reference>
<evidence type="ECO:0000313" key="1">
    <source>
        <dbReference type="EMBL" id="XDV55613.1"/>
    </source>
</evidence>
<protein>
    <submittedName>
        <fullName evidence="1">Uncharacterized protein</fullName>
    </submittedName>
</protein>
<proteinExistence type="predicted"/>
<dbReference type="EMBL" id="CP165734">
    <property type="protein sequence ID" value="XDV55613.1"/>
    <property type="molecule type" value="Genomic_DNA"/>
</dbReference>
<gene>
    <name evidence="1" type="ORF">AB8Z38_22955</name>
</gene>
<organism evidence="1">
    <name type="scientific">Bradyrhizobium sp. LLZ17</name>
    <dbReference type="NCBI Taxonomy" id="3239388"/>
    <lineage>
        <taxon>Bacteria</taxon>
        <taxon>Pseudomonadati</taxon>
        <taxon>Pseudomonadota</taxon>
        <taxon>Alphaproteobacteria</taxon>
        <taxon>Hyphomicrobiales</taxon>
        <taxon>Nitrobacteraceae</taxon>
        <taxon>Bradyrhizobium</taxon>
    </lineage>
</organism>